<evidence type="ECO:0000259" key="7">
    <source>
        <dbReference type="Pfam" id="PF16739"/>
    </source>
</evidence>
<dbReference type="GO" id="GO:0045087">
    <property type="term" value="P:innate immune response"/>
    <property type="evidence" value="ECO:0007669"/>
    <property type="project" value="UniProtKB-KW"/>
</dbReference>
<evidence type="ECO:0000256" key="3">
    <source>
        <dbReference type="ARBA" id="ARBA00022588"/>
    </source>
</evidence>
<keyword evidence="5" id="KW-0391">Immunity</keyword>
<feature type="compositionally biased region" description="Polar residues" evidence="6">
    <location>
        <begin position="382"/>
        <end position="408"/>
    </location>
</feature>
<keyword evidence="3" id="KW-0399">Innate immunity</keyword>
<feature type="compositionally biased region" description="Low complexity" evidence="6">
    <location>
        <begin position="138"/>
        <end position="148"/>
    </location>
</feature>
<feature type="region of interest" description="Disordered" evidence="6">
    <location>
        <begin position="119"/>
        <end position="365"/>
    </location>
</feature>
<evidence type="ECO:0000256" key="6">
    <source>
        <dbReference type="SAM" id="MobiDB-lite"/>
    </source>
</evidence>
<dbReference type="Gene3D" id="1.10.533.10">
    <property type="entry name" value="Death Domain, Fas"/>
    <property type="match status" value="1"/>
</dbReference>
<evidence type="ECO:0000256" key="1">
    <source>
        <dbReference type="ARBA" id="ARBA00022499"/>
    </source>
</evidence>
<dbReference type="EMBL" id="KY991381">
    <property type="protein sequence ID" value="ATU90138.1"/>
    <property type="molecule type" value="mRNA"/>
</dbReference>
<evidence type="ECO:0000256" key="4">
    <source>
        <dbReference type="ARBA" id="ARBA00022843"/>
    </source>
</evidence>
<evidence type="ECO:0000313" key="8">
    <source>
        <dbReference type="EMBL" id="ATU90138.1"/>
    </source>
</evidence>
<feature type="region of interest" description="Disordered" evidence="6">
    <location>
        <begin position="380"/>
        <end position="428"/>
    </location>
</feature>
<reference evidence="8" key="1">
    <citation type="submission" date="2017-04" db="EMBL/GenBank/DDBJ databases">
        <authorList>
            <person name="Afonso C.L."/>
            <person name="Miller P.J."/>
            <person name="Scott M.A."/>
            <person name="Spackman E."/>
            <person name="Goraichik I."/>
            <person name="Dimitrov K.M."/>
            <person name="Suarez D.L."/>
            <person name="Swayne D.E."/>
        </authorList>
    </citation>
    <scope>NUCLEOTIDE SEQUENCE</scope>
</reference>
<dbReference type="GO" id="GO:0005737">
    <property type="term" value="C:cytoplasm"/>
    <property type="evidence" value="ECO:0007669"/>
    <property type="project" value="UniProtKB-ARBA"/>
</dbReference>
<dbReference type="InterPro" id="IPR031964">
    <property type="entry name" value="CARD_dom"/>
</dbReference>
<keyword evidence="4" id="KW-0832">Ubl conjugation</keyword>
<proteinExistence type="evidence at transcript level"/>
<feature type="compositionally biased region" description="Pro residues" evidence="6">
    <location>
        <begin position="186"/>
        <end position="196"/>
    </location>
</feature>
<sequence>MSFACDKLYNGYIRRNMAIIVSKVKPREIMMHLPCLTAHDRDVIEAKTETSGHYNGMMLLLDCLKRRENWPEQFIEALEACEQRTIAADIRAEYNALTDVNNSNPSSSPASVVTAHVHPAPSAGHLPIPESDDNSRDALAPPAVAPAAPSAPPAPPEPAIQAPPSPKIPTPPQTPQSAADPGPKVVSPPEPVPEPPKSTQIEVAHPPSTPPASPKTTHIQVTSTEGDINFRKEPEENSESDIQNIAADAGAHMGSGDGAISVNRETTPPPPHPVEQHEADPLKSTTTKKNKEPENPPEAQINSDVTDGPSFYTRTPEKPPVQDSTPRLNKNPDAVSQPEEISGPPSTQIVKTAAEASPRPGTPVMEAFLNDDVCLSKPGQLVSVQPQNQPSPTILASNSELQPYSGNTERLEISEAPPDDVPSVDSTVTKVTPLPCQETGFANLNHDEPQENQYESPCQSFETQEELVIHASGEPSIPNLDINGETAKEISSAPPSFTHAAADSGSLNATFKAGEEPADTSAPWTTLIQSPNAKYILAAAGVGACAMLMAWRFNK</sequence>
<keyword evidence="1" id="KW-1017">Isopeptide bond</keyword>
<keyword evidence="2" id="KW-0597">Phosphoprotein</keyword>
<protein>
    <submittedName>
        <fullName evidence="8">IPS-1 protein</fullName>
    </submittedName>
</protein>
<organism evidence="8">
    <name type="scientific">Oreochromis niloticus</name>
    <name type="common">Nile tilapia</name>
    <name type="synonym">Tilapia nilotica</name>
    <dbReference type="NCBI Taxonomy" id="8128"/>
    <lineage>
        <taxon>Eukaryota</taxon>
        <taxon>Metazoa</taxon>
        <taxon>Chordata</taxon>
        <taxon>Craniata</taxon>
        <taxon>Vertebrata</taxon>
        <taxon>Euteleostomi</taxon>
        <taxon>Actinopterygii</taxon>
        <taxon>Neopterygii</taxon>
        <taxon>Teleostei</taxon>
        <taxon>Neoteleostei</taxon>
        <taxon>Acanthomorphata</taxon>
        <taxon>Ovalentaria</taxon>
        <taxon>Cichlomorphae</taxon>
        <taxon>Cichliformes</taxon>
        <taxon>Cichlidae</taxon>
        <taxon>African cichlids</taxon>
        <taxon>Pseudocrenilabrinae</taxon>
        <taxon>Oreochromini</taxon>
        <taxon>Oreochromis</taxon>
    </lineage>
</organism>
<accession>A0A2H4N790</accession>
<name>A0A2H4N790_ORENI</name>
<feature type="domain" description="Caspase recruitment" evidence="7">
    <location>
        <begin position="6"/>
        <end position="93"/>
    </location>
</feature>
<gene>
    <name evidence="8" type="primary">IPS-1</name>
</gene>
<evidence type="ECO:0000256" key="2">
    <source>
        <dbReference type="ARBA" id="ARBA00022553"/>
    </source>
</evidence>
<evidence type="ECO:0000256" key="5">
    <source>
        <dbReference type="ARBA" id="ARBA00022859"/>
    </source>
</evidence>
<dbReference type="AlphaFoldDB" id="A0A2H4N790"/>
<feature type="compositionally biased region" description="Pro residues" evidence="6">
    <location>
        <begin position="149"/>
        <end position="174"/>
    </location>
</feature>
<dbReference type="InterPro" id="IPR011029">
    <property type="entry name" value="DEATH-like_dom_sf"/>
</dbReference>
<dbReference type="Pfam" id="PF16739">
    <property type="entry name" value="CARD_2"/>
    <property type="match status" value="1"/>
</dbReference>